<evidence type="ECO:0000259" key="9">
    <source>
        <dbReference type="Pfam" id="PF18916"/>
    </source>
</evidence>
<protein>
    <submittedName>
        <fullName evidence="10">Lycopene cyclase domain-containing protein</fullName>
    </submittedName>
</protein>
<gene>
    <name evidence="10" type="ORF">G9Q97_09585</name>
</gene>
<feature type="transmembrane region" description="Helical" evidence="8">
    <location>
        <begin position="161"/>
        <end position="183"/>
    </location>
</feature>
<feature type="transmembrane region" description="Helical" evidence="8">
    <location>
        <begin position="35"/>
        <end position="60"/>
    </location>
</feature>
<feature type="domain" description="Lycopene cyclase" evidence="9">
    <location>
        <begin position="5"/>
        <end position="97"/>
    </location>
</feature>
<organism evidence="10 11">
    <name type="scientific">Cyclobacterium plantarum</name>
    <dbReference type="NCBI Taxonomy" id="2716263"/>
    <lineage>
        <taxon>Bacteria</taxon>
        <taxon>Pseudomonadati</taxon>
        <taxon>Bacteroidota</taxon>
        <taxon>Cytophagia</taxon>
        <taxon>Cytophagales</taxon>
        <taxon>Cyclobacteriaceae</taxon>
        <taxon>Cyclobacterium</taxon>
    </lineage>
</organism>
<comment type="caution">
    <text evidence="10">The sequence shown here is derived from an EMBL/GenBank/DDBJ whole genome shotgun (WGS) entry which is preliminary data.</text>
</comment>
<keyword evidence="7" id="KW-0413">Isomerase</keyword>
<evidence type="ECO:0000256" key="5">
    <source>
        <dbReference type="ARBA" id="ARBA00022989"/>
    </source>
</evidence>
<dbReference type="RefSeq" id="WP_166146160.1">
    <property type="nucleotide sequence ID" value="NZ_JAANYN010000003.1"/>
</dbReference>
<feature type="transmembrane region" description="Helical" evidence="8">
    <location>
        <begin position="209"/>
        <end position="226"/>
    </location>
</feature>
<evidence type="ECO:0000256" key="6">
    <source>
        <dbReference type="ARBA" id="ARBA00023136"/>
    </source>
</evidence>
<keyword evidence="5 8" id="KW-1133">Transmembrane helix</keyword>
<dbReference type="NCBIfam" id="TIGR03462">
    <property type="entry name" value="CarR_dom_SF"/>
    <property type="match status" value="2"/>
</dbReference>
<keyword evidence="11" id="KW-1185">Reference proteome</keyword>
<feature type="transmembrane region" description="Helical" evidence="8">
    <location>
        <begin position="135"/>
        <end position="152"/>
    </location>
</feature>
<comment type="pathway">
    <text evidence="2">Carotenoid biosynthesis.</text>
</comment>
<dbReference type="Proteomes" id="UP000649799">
    <property type="component" value="Unassembled WGS sequence"/>
</dbReference>
<feature type="domain" description="Lycopene cyclase" evidence="9">
    <location>
        <begin position="130"/>
        <end position="224"/>
    </location>
</feature>
<feature type="transmembrane region" description="Helical" evidence="8">
    <location>
        <begin position="113"/>
        <end position="129"/>
    </location>
</feature>
<accession>A0ABX0H9K8</accession>
<feature type="transmembrane region" description="Helical" evidence="8">
    <location>
        <begin position="6"/>
        <end position="23"/>
    </location>
</feature>
<evidence type="ECO:0000313" key="11">
    <source>
        <dbReference type="Proteomes" id="UP000649799"/>
    </source>
</evidence>
<evidence type="ECO:0000256" key="3">
    <source>
        <dbReference type="ARBA" id="ARBA00022692"/>
    </source>
</evidence>
<name>A0ABX0H9K8_9BACT</name>
<evidence type="ECO:0000256" key="1">
    <source>
        <dbReference type="ARBA" id="ARBA00004141"/>
    </source>
</evidence>
<keyword evidence="4" id="KW-0125">Carotenoid biosynthesis</keyword>
<evidence type="ECO:0000256" key="4">
    <source>
        <dbReference type="ARBA" id="ARBA00022746"/>
    </source>
</evidence>
<keyword evidence="3 8" id="KW-0812">Transmembrane</keyword>
<evidence type="ECO:0000256" key="2">
    <source>
        <dbReference type="ARBA" id="ARBA00004829"/>
    </source>
</evidence>
<dbReference type="EMBL" id="JAANYN010000003">
    <property type="protein sequence ID" value="NHE57063.1"/>
    <property type="molecule type" value="Genomic_DNA"/>
</dbReference>
<evidence type="ECO:0000313" key="10">
    <source>
        <dbReference type="EMBL" id="NHE57063.1"/>
    </source>
</evidence>
<keyword evidence="6 8" id="KW-0472">Membrane</keyword>
<comment type="subcellular location">
    <subcellularLocation>
        <location evidence="1">Membrane</location>
        <topology evidence="1">Multi-pass membrane protein</topology>
    </subcellularLocation>
</comment>
<evidence type="ECO:0000256" key="8">
    <source>
        <dbReference type="SAM" id="Phobius"/>
    </source>
</evidence>
<sequence length="237" mass="28157">MKEEYYYLGLMVFTILYPLSQSFEHRIKYYKKWPALWPATLFTALVYIVWDHWFTVQGVWWFNERYILGIYLFDLPVEEISFFFIVPFACIFIYEVLIYFFPKDWLQPLGRPMVYILVPALLILGLISWDKLYTAFNFIFTSLILLIHFLIFKDKLLGRFLFGYLITLIPFMLVNGVLTGSWLDEPIVGYNNEENLGIRLGTVPIEDSVYLLGMLLLNISIYEKLLNRKTFDQKPGL</sequence>
<dbReference type="Pfam" id="PF18916">
    <property type="entry name" value="Lycopene_cyc"/>
    <property type="match status" value="2"/>
</dbReference>
<feature type="transmembrane region" description="Helical" evidence="8">
    <location>
        <begin position="80"/>
        <end position="101"/>
    </location>
</feature>
<proteinExistence type="predicted"/>
<dbReference type="InterPro" id="IPR017825">
    <property type="entry name" value="Lycopene_cyclase_dom"/>
</dbReference>
<reference evidence="10 11" key="1">
    <citation type="submission" date="2020-03" db="EMBL/GenBank/DDBJ databases">
        <title>Cyclobacterium plantarum sp. nov., a marine bacterium isolated from a coastal-marine wetland.</title>
        <authorList>
            <person name="Sanchez-Porro C."/>
            <person name="Ventosa A."/>
            <person name="Amoozegar M."/>
        </authorList>
    </citation>
    <scope>NUCLEOTIDE SEQUENCE [LARGE SCALE GENOMIC DNA]</scope>
    <source>
        <strain evidence="10 11">GBPx2</strain>
    </source>
</reference>
<evidence type="ECO:0000256" key="7">
    <source>
        <dbReference type="ARBA" id="ARBA00023235"/>
    </source>
</evidence>